<proteinExistence type="predicted"/>
<dbReference type="Proteomes" id="UP000094828">
    <property type="component" value="Unassembled WGS sequence"/>
</dbReference>
<keyword evidence="2" id="KW-1185">Reference proteome</keyword>
<dbReference type="AlphaFoldDB" id="A0A1C3E8L8"/>
<sequence>MILTPVSPDKSMFSGYSLLNFYVQNITVQNIAAQNITCSDGLTGTGFTYVDCWRPCPSTIHPTTGECNENRRFCREYTTGRERTGINFYDNPGNVSAKNLGT</sequence>
<evidence type="ECO:0000313" key="1">
    <source>
        <dbReference type="EMBL" id="ODA29580.1"/>
    </source>
</evidence>
<evidence type="ECO:0000313" key="2">
    <source>
        <dbReference type="Proteomes" id="UP000094828"/>
    </source>
</evidence>
<accession>A0A1C3E8L8</accession>
<reference evidence="1 2" key="1">
    <citation type="submission" date="2016-05" db="EMBL/GenBank/DDBJ databases">
        <title>Genomic and physiological characterization of Planctopirus sp. isolated from fresh water lake.</title>
        <authorList>
            <person name="Subhash Y."/>
            <person name="Ramana C."/>
        </authorList>
    </citation>
    <scope>NUCLEOTIDE SEQUENCE [LARGE SCALE GENOMIC DNA]</scope>
    <source>
        <strain evidence="1 2">JC280</strain>
    </source>
</reference>
<organism evidence="1 2">
    <name type="scientific">Planctopirus hydrillae</name>
    <dbReference type="NCBI Taxonomy" id="1841610"/>
    <lineage>
        <taxon>Bacteria</taxon>
        <taxon>Pseudomonadati</taxon>
        <taxon>Planctomycetota</taxon>
        <taxon>Planctomycetia</taxon>
        <taxon>Planctomycetales</taxon>
        <taxon>Planctomycetaceae</taxon>
        <taxon>Planctopirus</taxon>
    </lineage>
</organism>
<name>A0A1C3E8L8_9PLAN</name>
<gene>
    <name evidence="1" type="ORF">A6X21_07835</name>
</gene>
<dbReference type="EMBL" id="LYDR01000127">
    <property type="protein sequence ID" value="ODA29580.1"/>
    <property type="molecule type" value="Genomic_DNA"/>
</dbReference>
<comment type="caution">
    <text evidence="1">The sequence shown here is derived from an EMBL/GenBank/DDBJ whole genome shotgun (WGS) entry which is preliminary data.</text>
</comment>
<protein>
    <submittedName>
        <fullName evidence="1">Uncharacterized protein</fullName>
    </submittedName>
</protein>